<gene>
    <name evidence="1" type="ORF">SLEP1_g52313</name>
</gene>
<evidence type="ECO:0000313" key="2">
    <source>
        <dbReference type="Proteomes" id="UP001054252"/>
    </source>
</evidence>
<protein>
    <submittedName>
        <fullName evidence="1">Uncharacterized protein</fullName>
    </submittedName>
</protein>
<comment type="caution">
    <text evidence="1">The sequence shown here is derived from an EMBL/GenBank/DDBJ whole genome shotgun (WGS) entry which is preliminary data.</text>
</comment>
<accession>A0AAV5M5W9</accession>
<keyword evidence="2" id="KW-1185">Reference proteome</keyword>
<name>A0AAV5M5W9_9ROSI</name>
<reference evidence="1 2" key="1">
    <citation type="journal article" date="2021" name="Commun. Biol.">
        <title>The genome of Shorea leprosula (Dipterocarpaceae) highlights the ecological relevance of drought in aseasonal tropical rainforests.</title>
        <authorList>
            <person name="Ng K.K.S."/>
            <person name="Kobayashi M.J."/>
            <person name="Fawcett J.A."/>
            <person name="Hatakeyama M."/>
            <person name="Paape T."/>
            <person name="Ng C.H."/>
            <person name="Ang C.C."/>
            <person name="Tnah L.H."/>
            <person name="Lee C.T."/>
            <person name="Nishiyama T."/>
            <person name="Sese J."/>
            <person name="O'Brien M.J."/>
            <person name="Copetti D."/>
            <person name="Mohd Noor M.I."/>
            <person name="Ong R.C."/>
            <person name="Putra M."/>
            <person name="Sireger I.Z."/>
            <person name="Indrioko S."/>
            <person name="Kosugi Y."/>
            <person name="Izuno A."/>
            <person name="Isagi Y."/>
            <person name="Lee S.L."/>
            <person name="Shimizu K.K."/>
        </authorList>
    </citation>
    <scope>NUCLEOTIDE SEQUENCE [LARGE SCALE GENOMIC DNA]</scope>
    <source>
        <strain evidence="1">214</strain>
    </source>
</reference>
<sequence length="50" mass="5365">MCVSCGLPKPCSPCAAREKWGNFAASSEEPQIHCLSLINIFVLRSSGRVA</sequence>
<proteinExistence type="predicted"/>
<evidence type="ECO:0000313" key="1">
    <source>
        <dbReference type="EMBL" id="GKV45205.1"/>
    </source>
</evidence>
<dbReference type="AlphaFoldDB" id="A0AAV5M5W9"/>
<dbReference type="EMBL" id="BPVZ01000191">
    <property type="protein sequence ID" value="GKV45205.1"/>
    <property type="molecule type" value="Genomic_DNA"/>
</dbReference>
<dbReference type="Proteomes" id="UP001054252">
    <property type="component" value="Unassembled WGS sequence"/>
</dbReference>
<organism evidence="1 2">
    <name type="scientific">Rubroshorea leprosula</name>
    <dbReference type="NCBI Taxonomy" id="152421"/>
    <lineage>
        <taxon>Eukaryota</taxon>
        <taxon>Viridiplantae</taxon>
        <taxon>Streptophyta</taxon>
        <taxon>Embryophyta</taxon>
        <taxon>Tracheophyta</taxon>
        <taxon>Spermatophyta</taxon>
        <taxon>Magnoliopsida</taxon>
        <taxon>eudicotyledons</taxon>
        <taxon>Gunneridae</taxon>
        <taxon>Pentapetalae</taxon>
        <taxon>rosids</taxon>
        <taxon>malvids</taxon>
        <taxon>Malvales</taxon>
        <taxon>Dipterocarpaceae</taxon>
        <taxon>Rubroshorea</taxon>
    </lineage>
</organism>